<dbReference type="PANTHER" id="PTHR33840:SF2">
    <property type="entry name" value="TLE1 PHOSPHOLIPASE DOMAIN-CONTAINING PROTEIN"/>
    <property type="match status" value="1"/>
</dbReference>
<evidence type="ECO:0000313" key="3">
    <source>
        <dbReference type="Proteomes" id="UP000053989"/>
    </source>
</evidence>
<reference evidence="3" key="2">
    <citation type="submission" date="2015-01" db="EMBL/GenBank/DDBJ databases">
        <title>Evolutionary Origins and Diversification of the Mycorrhizal Mutualists.</title>
        <authorList>
            <consortium name="DOE Joint Genome Institute"/>
            <consortium name="Mycorrhizal Genomics Consortium"/>
            <person name="Kohler A."/>
            <person name="Kuo A."/>
            <person name="Nagy L.G."/>
            <person name="Floudas D."/>
            <person name="Copeland A."/>
            <person name="Barry K.W."/>
            <person name="Cichocki N."/>
            <person name="Veneault-Fourrey C."/>
            <person name="LaButti K."/>
            <person name="Lindquist E.A."/>
            <person name="Lipzen A."/>
            <person name="Lundell T."/>
            <person name="Morin E."/>
            <person name="Murat C."/>
            <person name="Riley R."/>
            <person name="Ohm R."/>
            <person name="Sun H."/>
            <person name="Tunlid A."/>
            <person name="Henrissat B."/>
            <person name="Grigoriev I.V."/>
            <person name="Hibbett D.S."/>
            <person name="Martin F."/>
        </authorList>
    </citation>
    <scope>NUCLEOTIDE SEQUENCE [LARGE SCALE GENOMIC DNA]</scope>
    <source>
        <strain evidence="3">Foug A</strain>
    </source>
</reference>
<sequence>MSEHPVIPPPSSSDRCRTLVLCFDGTGDQFDANNSNVVKFCSALKKDDPVHQMVFYQVRTYTIPQKINSLWSKVTETIDMMMGIKQQWGGYEFLMENYMKGDMICLFGFSRGAYTARALAGMLHKVGLLPPWNHQQVPFAYKKYSQDNKEGWDESNEFKKAFSIDVHVEFVGVWDTVNSVGIVPRTLPFTKSDNHIRYFRHALSLDERRVRFMPNYYKWLTEEDNQFGFHEKDQPEPFCTDVEEVWFSGCHGDVGGGYVRNDERFCLARIPLRWMIRECFATNTGIQFHSVQLKQMGLNPISLYHKLIPRRPAIFDNKQEADPHLQNYARPWPGNTTLRLEDSPEHPFVSEEHEDLSDALSDMHDQLQARRFWWILELLPQQQQYQKDDDMCGTTVTMHMGRGRPVPKQDDRVKLHRSVDIRRKANLKYHPKANLKWSSMKLKWID</sequence>
<gene>
    <name evidence="2" type="ORF">SCLCIDRAFT_119806</name>
</gene>
<dbReference type="Proteomes" id="UP000053989">
    <property type="component" value="Unassembled WGS sequence"/>
</dbReference>
<organism evidence="2 3">
    <name type="scientific">Scleroderma citrinum Foug A</name>
    <dbReference type="NCBI Taxonomy" id="1036808"/>
    <lineage>
        <taxon>Eukaryota</taxon>
        <taxon>Fungi</taxon>
        <taxon>Dikarya</taxon>
        <taxon>Basidiomycota</taxon>
        <taxon>Agaricomycotina</taxon>
        <taxon>Agaricomycetes</taxon>
        <taxon>Agaricomycetidae</taxon>
        <taxon>Boletales</taxon>
        <taxon>Sclerodermatineae</taxon>
        <taxon>Sclerodermataceae</taxon>
        <taxon>Scleroderma</taxon>
    </lineage>
</organism>
<dbReference type="STRING" id="1036808.A0A0C2ZL69"/>
<protein>
    <recommendedName>
        <fullName evidence="1">T6SS Phospholipase effector Tle1-like catalytic domain-containing protein</fullName>
    </recommendedName>
</protein>
<feature type="domain" description="T6SS Phospholipase effector Tle1-like catalytic" evidence="1">
    <location>
        <begin position="17"/>
        <end position="278"/>
    </location>
</feature>
<dbReference type="EMBL" id="KN822043">
    <property type="protein sequence ID" value="KIM62338.1"/>
    <property type="molecule type" value="Genomic_DNA"/>
</dbReference>
<dbReference type="Pfam" id="PF09994">
    <property type="entry name" value="T6SS_Tle1-like_cat"/>
    <property type="match status" value="1"/>
</dbReference>
<accession>A0A0C2ZL69</accession>
<evidence type="ECO:0000313" key="2">
    <source>
        <dbReference type="EMBL" id="KIM62338.1"/>
    </source>
</evidence>
<evidence type="ECO:0000259" key="1">
    <source>
        <dbReference type="Pfam" id="PF09994"/>
    </source>
</evidence>
<dbReference type="InParanoid" id="A0A0C2ZL69"/>
<keyword evidence="3" id="KW-1185">Reference proteome</keyword>
<dbReference type="InterPro" id="IPR018712">
    <property type="entry name" value="Tle1-like_cat"/>
</dbReference>
<proteinExistence type="predicted"/>
<dbReference type="OrthoDB" id="3162439at2759"/>
<dbReference type="AlphaFoldDB" id="A0A0C2ZL69"/>
<reference evidence="2 3" key="1">
    <citation type="submission" date="2014-04" db="EMBL/GenBank/DDBJ databases">
        <authorList>
            <consortium name="DOE Joint Genome Institute"/>
            <person name="Kuo A."/>
            <person name="Kohler A."/>
            <person name="Nagy L.G."/>
            <person name="Floudas D."/>
            <person name="Copeland A."/>
            <person name="Barry K.W."/>
            <person name="Cichocki N."/>
            <person name="Veneault-Fourrey C."/>
            <person name="LaButti K."/>
            <person name="Lindquist E.A."/>
            <person name="Lipzen A."/>
            <person name="Lundell T."/>
            <person name="Morin E."/>
            <person name="Murat C."/>
            <person name="Sun H."/>
            <person name="Tunlid A."/>
            <person name="Henrissat B."/>
            <person name="Grigoriev I.V."/>
            <person name="Hibbett D.S."/>
            <person name="Martin F."/>
            <person name="Nordberg H.P."/>
            <person name="Cantor M.N."/>
            <person name="Hua S.X."/>
        </authorList>
    </citation>
    <scope>NUCLEOTIDE SEQUENCE [LARGE SCALE GENOMIC DNA]</scope>
    <source>
        <strain evidence="2 3">Foug A</strain>
    </source>
</reference>
<dbReference type="HOGENOM" id="CLU_005049_5_0_1"/>
<dbReference type="PANTHER" id="PTHR33840">
    <property type="match status" value="1"/>
</dbReference>
<name>A0A0C2ZL69_9AGAM</name>